<protein>
    <submittedName>
        <fullName evidence="3">Zinc-binding dehydrogenase</fullName>
    </submittedName>
</protein>
<dbReference type="InterPro" id="IPR051603">
    <property type="entry name" value="Zinc-ADH_QOR/CCCR"/>
</dbReference>
<evidence type="ECO:0000313" key="4">
    <source>
        <dbReference type="Proteomes" id="UP000382040"/>
    </source>
</evidence>
<dbReference type="InterPro" id="IPR013149">
    <property type="entry name" value="ADH-like_C"/>
</dbReference>
<organism evidence="3 4">
    <name type="scientific">Pandoraea bronchicola</name>
    <dbReference type="NCBI Taxonomy" id="2508287"/>
    <lineage>
        <taxon>Bacteria</taxon>
        <taxon>Pseudomonadati</taxon>
        <taxon>Pseudomonadota</taxon>
        <taxon>Betaproteobacteria</taxon>
        <taxon>Burkholderiales</taxon>
        <taxon>Burkholderiaceae</taxon>
        <taxon>Pandoraea</taxon>
    </lineage>
</organism>
<sequence length="339" mass="35453">MLAVRIDQYGPADSLGIVDVPPPVPGPTDVLVRVRAIGVNRLDLLLRDGNIFQVPLPRIPGTDFSGQIVALGDAVLDRKVGEHVFAAPILSCGTCAHCLRGEDNLCRQFGTVGSTIDGGYAEYVSLPARNAVPLPEGMDAVAGASFGLTYATAAAMLRRGRLSAGESVLVLGANGGLGYAAVELARCAGATVIAVSRDSHANERLLKLGAAAVVAPGPNMANDVRALTQGRGVDMVFEHVAAATFEQSLASLAMDGRLVLGGVTTGTQAPLDLKAIFTKRLEILGCRGSGRIDLDRVLEHMARGELSPHVHQVLPLEQAAEAHRMLESSEVFGKIMLTV</sequence>
<dbReference type="PANTHER" id="PTHR44154:SF1">
    <property type="entry name" value="QUINONE OXIDOREDUCTASE"/>
    <property type="match status" value="1"/>
</dbReference>
<proteinExistence type="predicted"/>
<gene>
    <name evidence="3" type="ORF">PBR20603_02572</name>
</gene>
<dbReference type="Proteomes" id="UP000382040">
    <property type="component" value="Unassembled WGS sequence"/>
</dbReference>
<dbReference type="RefSeq" id="WP_174977907.1">
    <property type="nucleotide sequence ID" value="NZ_CABPST010000005.1"/>
</dbReference>
<dbReference type="GO" id="GO:0016491">
    <property type="term" value="F:oxidoreductase activity"/>
    <property type="evidence" value="ECO:0007669"/>
    <property type="project" value="InterPro"/>
</dbReference>
<name>A0A5E5BTH9_9BURK</name>
<keyword evidence="1" id="KW-0521">NADP</keyword>
<accession>A0A5E5BTH9</accession>
<evidence type="ECO:0000256" key="1">
    <source>
        <dbReference type="ARBA" id="ARBA00022857"/>
    </source>
</evidence>
<dbReference type="Pfam" id="PF00107">
    <property type="entry name" value="ADH_zinc_N"/>
    <property type="match status" value="1"/>
</dbReference>
<feature type="domain" description="Enoyl reductase (ER)" evidence="2">
    <location>
        <begin position="10"/>
        <end position="337"/>
    </location>
</feature>
<dbReference type="Pfam" id="PF08240">
    <property type="entry name" value="ADH_N"/>
    <property type="match status" value="1"/>
</dbReference>
<dbReference type="InterPro" id="IPR020843">
    <property type="entry name" value="ER"/>
</dbReference>
<dbReference type="InterPro" id="IPR036291">
    <property type="entry name" value="NAD(P)-bd_dom_sf"/>
</dbReference>
<dbReference type="SUPFAM" id="SSF51735">
    <property type="entry name" value="NAD(P)-binding Rossmann-fold domains"/>
    <property type="match status" value="1"/>
</dbReference>
<dbReference type="InterPro" id="IPR013154">
    <property type="entry name" value="ADH-like_N"/>
</dbReference>
<dbReference type="EMBL" id="CABPST010000005">
    <property type="protein sequence ID" value="VVE88617.1"/>
    <property type="molecule type" value="Genomic_DNA"/>
</dbReference>
<reference evidence="3 4" key="1">
    <citation type="submission" date="2019-08" db="EMBL/GenBank/DDBJ databases">
        <authorList>
            <person name="Peeters C."/>
        </authorList>
    </citation>
    <scope>NUCLEOTIDE SEQUENCE [LARGE SCALE GENOMIC DNA]</scope>
    <source>
        <strain evidence="3 4">LMG 20603</strain>
    </source>
</reference>
<keyword evidence="4" id="KW-1185">Reference proteome</keyword>
<dbReference type="SMART" id="SM00829">
    <property type="entry name" value="PKS_ER"/>
    <property type="match status" value="1"/>
</dbReference>
<dbReference type="SUPFAM" id="SSF50129">
    <property type="entry name" value="GroES-like"/>
    <property type="match status" value="1"/>
</dbReference>
<evidence type="ECO:0000313" key="3">
    <source>
        <dbReference type="EMBL" id="VVE88617.1"/>
    </source>
</evidence>
<dbReference type="InterPro" id="IPR011032">
    <property type="entry name" value="GroES-like_sf"/>
</dbReference>
<evidence type="ECO:0000259" key="2">
    <source>
        <dbReference type="SMART" id="SM00829"/>
    </source>
</evidence>
<dbReference type="AlphaFoldDB" id="A0A5E5BTH9"/>
<dbReference type="PANTHER" id="PTHR44154">
    <property type="entry name" value="QUINONE OXIDOREDUCTASE"/>
    <property type="match status" value="1"/>
</dbReference>
<dbReference type="Gene3D" id="3.90.180.10">
    <property type="entry name" value="Medium-chain alcohol dehydrogenases, catalytic domain"/>
    <property type="match status" value="1"/>
</dbReference>